<name>A0A9X8DW78_APHAT</name>
<dbReference type="EMBL" id="QUTI01028654">
    <property type="protein sequence ID" value="RLO04552.1"/>
    <property type="molecule type" value="Genomic_DNA"/>
</dbReference>
<dbReference type="AlphaFoldDB" id="A0A9X8DW78"/>
<evidence type="ECO:0000313" key="2">
    <source>
        <dbReference type="Proteomes" id="UP000275652"/>
    </source>
</evidence>
<gene>
    <name evidence="1" type="ORF">DYB28_006429</name>
</gene>
<protein>
    <submittedName>
        <fullName evidence="1">Uncharacterized protein</fullName>
    </submittedName>
</protein>
<evidence type="ECO:0000313" key="1">
    <source>
        <dbReference type="EMBL" id="RLO04552.1"/>
    </source>
</evidence>
<accession>A0A9X8DW78</accession>
<proteinExistence type="predicted"/>
<dbReference type="Proteomes" id="UP000275652">
    <property type="component" value="Unassembled WGS sequence"/>
</dbReference>
<reference evidence="1 2" key="1">
    <citation type="journal article" date="2018" name="J. Invertebr. Pathol.">
        <title>New genotyping method for the causative agent of crayfish plague (Aphanomyces astaci) based on whole genome data.</title>
        <authorList>
            <person name="Minardi D."/>
            <person name="Studholme D.J."/>
            <person name="van der Giezen M."/>
            <person name="Pretto T."/>
            <person name="Oidtmann B."/>
        </authorList>
    </citation>
    <scope>NUCLEOTIDE SEQUENCE [LARGE SCALE GENOMIC DNA]</scope>
    <source>
        <strain evidence="1 2">KB13</strain>
    </source>
</reference>
<organism evidence="1 2">
    <name type="scientific">Aphanomyces astaci</name>
    <name type="common">Crayfish plague agent</name>
    <dbReference type="NCBI Taxonomy" id="112090"/>
    <lineage>
        <taxon>Eukaryota</taxon>
        <taxon>Sar</taxon>
        <taxon>Stramenopiles</taxon>
        <taxon>Oomycota</taxon>
        <taxon>Saprolegniomycetes</taxon>
        <taxon>Saprolegniales</taxon>
        <taxon>Verrucalvaceae</taxon>
        <taxon>Aphanomyces</taxon>
    </lineage>
</organism>
<comment type="caution">
    <text evidence="1">The sequence shown here is derived from an EMBL/GenBank/DDBJ whole genome shotgun (WGS) entry which is preliminary data.</text>
</comment>
<sequence length="88" mass="9894">MGICHWKQGRLRAARDLFVRAATNGTGLTRGDKAPQTNIILVDAWDPRTPRPIRWAGGTASMIVGFSAKYDWMVVVRSPKYVFWTKSS</sequence>